<evidence type="ECO:0000313" key="1">
    <source>
        <dbReference type="EMBL" id="QAA77341.1"/>
    </source>
</evidence>
<sequence>MDHLTRPAERAREELGVDLPPRAHRCDGGLTTSGQEVPYCGTCGIRACGVARGVLNCAHCRDCPCATLLPHARPDQTATLDVIWEALASR</sequence>
<reference evidence="2" key="1">
    <citation type="submission" date="2018-12" db="EMBL/GenBank/DDBJ databases">
        <title>Complete genome sequence of an uncultured bacterium of the candidate phylum Bipolaricaulota.</title>
        <authorList>
            <person name="Kadnikov V.V."/>
            <person name="Mardanov A.V."/>
            <person name="Beletsky A.V."/>
            <person name="Frank Y.A."/>
            <person name="Karnachuk O.V."/>
            <person name="Ravin N.V."/>
        </authorList>
    </citation>
    <scope>NUCLEOTIDE SEQUENCE [LARGE SCALE GENOMIC DNA]</scope>
</reference>
<accession>A0A410FWK5</accession>
<dbReference type="AlphaFoldDB" id="A0A410FWK5"/>
<proteinExistence type="predicted"/>
<organism evidence="1 2">
    <name type="scientific">Bipolaricaulis sibiricus</name>
    <dbReference type="NCBI Taxonomy" id="2501609"/>
    <lineage>
        <taxon>Bacteria</taxon>
        <taxon>Candidatus Bipolaricaulota</taxon>
        <taxon>Candidatus Bipolaricaulia</taxon>
        <taxon>Candidatus Bipolaricaulales</taxon>
        <taxon>Candidatus Bipolaricaulaceae</taxon>
        <taxon>Candidatus Bipolaricaulis</taxon>
    </lineage>
</organism>
<evidence type="ECO:0008006" key="3">
    <source>
        <dbReference type="Google" id="ProtNLM"/>
    </source>
</evidence>
<dbReference type="Pfam" id="PF12675">
    <property type="entry name" value="DUF3795"/>
    <property type="match status" value="1"/>
</dbReference>
<protein>
    <recommendedName>
        <fullName evidence="3">DUF3795 domain-containing protein</fullName>
    </recommendedName>
</protein>
<dbReference type="EMBL" id="CP034928">
    <property type="protein sequence ID" value="QAA77341.1"/>
    <property type="molecule type" value="Genomic_DNA"/>
</dbReference>
<gene>
    <name evidence="1" type="ORF">BIP78_1575</name>
</gene>
<dbReference type="Proteomes" id="UP000287233">
    <property type="component" value="Chromosome"/>
</dbReference>
<name>A0A410FWK5_BIPS1</name>
<dbReference type="KEGG" id="bih:BIP78_1575"/>
<dbReference type="InterPro" id="IPR024227">
    <property type="entry name" value="DUF3795"/>
</dbReference>
<evidence type="ECO:0000313" key="2">
    <source>
        <dbReference type="Proteomes" id="UP000287233"/>
    </source>
</evidence>